<dbReference type="PANTHER" id="PTHR30201">
    <property type="entry name" value="TRIPHOSPHORIBOSYL-DEPHOSPHO-COA SYNTHASE"/>
    <property type="match status" value="1"/>
</dbReference>
<proteinExistence type="predicted"/>
<evidence type="ECO:0000313" key="6">
    <source>
        <dbReference type="EMBL" id="QRJ64200.1"/>
    </source>
</evidence>
<dbReference type="GO" id="GO:0046917">
    <property type="term" value="F:triphosphoribosyl-dephospho-CoA synthase activity"/>
    <property type="evidence" value="ECO:0007669"/>
    <property type="project" value="UniProtKB-EC"/>
</dbReference>
<dbReference type="PANTHER" id="PTHR30201:SF2">
    <property type="entry name" value="2-(5''-TRIPHOSPHORIBOSYL)-3'-DEPHOSPHOCOENZYME-A SYNTHASE"/>
    <property type="match status" value="1"/>
</dbReference>
<dbReference type="AlphaFoldDB" id="A0A974Y407"/>
<evidence type="ECO:0000256" key="4">
    <source>
        <dbReference type="ARBA" id="ARBA00022741"/>
    </source>
</evidence>
<accession>A0A974Y407</accession>
<dbReference type="EMBL" id="CP064781">
    <property type="protein sequence ID" value="QRJ64200.1"/>
    <property type="molecule type" value="Genomic_DNA"/>
</dbReference>
<reference evidence="6" key="1">
    <citation type="submission" date="2020-11" db="EMBL/GenBank/DDBJ databases">
        <title>Azospira restricta DSM 18626 genome sequence.</title>
        <authorList>
            <person name="Moe W.M."/>
        </authorList>
    </citation>
    <scope>NUCLEOTIDE SEQUENCE</scope>
    <source>
        <strain evidence="6">DSM 18626</strain>
    </source>
</reference>
<dbReference type="Proteomes" id="UP000663444">
    <property type="component" value="Chromosome"/>
</dbReference>
<evidence type="ECO:0000256" key="3">
    <source>
        <dbReference type="ARBA" id="ARBA00022679"/>
    </source>
</evidence>
<organism evidence="6 7">
    <name type="scientific">Azospira restricta</name>
    <dbReference type="NCBI Taxonomy" id="404405"/>
    <lineage>
        <taxon>Bacteria</taxon>
        <taxon>Pseudomonadati</taxon>
        <taxon>Pseudomonadota</taxon>
        <taxon>Betaproteobacteria</taxon>
        <taxon>Rhodocyclales</taxon>
        <taxon>Rhodocyclaceae</taxon>
        <taxon>Azospira</taxon>
    </lineage>
</organism>
<protein>
    <recommendedName>
        <fullName evidence="2">triphosphoribosyl-dephospho-CoA synthase</fullName>
        <ecNumber evidence="2">2.4.2.52</ecNumber>
    </recommendedName>
</protein>
<sequence length="286" mass="29202">MRRRLAGIGELAVAALAAELALDPKPGLVTPTRRGSHADMEHATFVASIDALRPYFADCAQLGAAGAGFAPLQARGLAAERAMFAATGGINTHKGAVFSLGLLAAAAGRLAARPAERSAGAQALGEVVRRCWGDDFATPPAAPSNGRRALREHGVPGAREHAAAGFPVLFAVTLPALQAALARGGGEREAGVHALLSTMAVLPDTNLVHRGGPAGLAWAQRASEAFVAAGSVFAAGWEARLAALCDEFERRWLSPGGAADLLAAAWFAHALPDELFAVAPHAALVA</sequence>
<comment type="catalytic activity">
    <reaction evidence="1">
        <text>3'-dephospho-CoA + ATP = 2'-(5''-triphospho-alpha-D-ribosyl)-3'-dephospho-CoA + adenine</text>
        <dbReference type="Rhea" id="RHEA:15117"/>
        <dbReference type="ChEBI" id="CHEBI:16708"/>
        <dbReference type="ChEBI" id="CHEBI:30616"/>
        <dbReference type="ChEBI" id="CHEBI:57328"/>
        <dbReference type="ChEBI" id="CHEBI:61378"/>
        <dbReference type="EC" id="2.4.2.52"/>
    </reaction>
</comment>
<evidence type="ECO:0000256" key="5">
    <source>
        <dbReference type="ARBA" id="ARBA00022840"/>
    </source>
</evidence>
<dbReference type="Gene3D" id="1.10.4200.10">
    <property type="entry name" value="Triphosphoribosyl-dephospho-CoA protein"/>
    <property type="match status" value="2"/>
</dbReference>
<dbReference type="InterPro" id="IPR017555">
    <property type="entry name" value="TriPribosyl-deP-CoA_syn"/>
</dbReference>
<dbReference type="GO" id="GO:0005524">
    <property type="term" value="F:ATP binding"/>
    <property type="evidence" value="ECO:0007669"/>
    <property type="project" value="UniProtKB-KW"/>
</dbReference>
<keyword evidence="5" id="KW-0067">ATP-binding</keyword>
<dbReference type="InterPro" id="IPR002736">
    <property type="entry name" value="CitG"/>
</dbReference>
<dbReference type="GO" id="GO:0016757">
    <property type="term" value="F:glycosyltransferase activity"/>
    <property type="evidence" value="ECO:0007669"/>
    <property type="project" value="UniProtKB-KW"/>
</dbReference>
<dbReference type="RefSeq" id="WP_203387742.1">
    <property type="nucleotide sequence ID" value="NZ_CP064781.1"/>
</dbReference>
<evidence type="ECO:0000313" key="7">
    <source>
        <dbReference type="Proteomes" id="UP000663444"/>
    </source>
</evidence>
<dbReference type="EC" id="2.4.2.52" evidence="2"/>
<name>A0A974Y407_9RHOO</name>
<keyword evidence="7" id="KW-1185">Reference proteome</keyword>
<evidence type="ECO:0000256" key="2">
    <source>
        <dbReference type="ARBA" id="ARBA00012074"/>
    </source>
</evidence>
<dbReference type="Pfam" id="PF01874">
    <property type="entry name" value="CitG"/>
    <property type="match status" value="1"/>
</dbReference>
<keyword evidence="3 6" id="KW-0808">Transferase</keyword>
<dbReference type="KEGG" id="ares:IWH25_02250"/>
<keyword evidence="6" id="KW-0328">Glycosyltransferase</keyword>
<evidence type="ECO:0000256" key="1">
    <source>
        <dbReference type="ARBA" id="ARBA00001210"/>
    </source>
</evidence>
<gene>
    <name evidence="6" type="primary">mdcB</name>
    <name evidence="6" type="ORF">IWH25_02250</name>
</gene>
<dbReference type="GO" id="GO:0051191">
    <property type="term" value="P:prosthetic group biosynthetic process"/>
    <property type="evidence" value="ECO:0007669"/>
    <property type="project" value="TreeGrafter"/>
</dbReference>
<keyword evidence="4" id="KW-0547">Nucleotide-binding</keyword>
<dbReference type="NCBIfam" id="TIGR03132">
    <property type="entry name" value="malonate_mdcB"/>
    <property type="match status" value="1"/>
</dbReference>